<evidence type="ECO:0000313" key="2">
    <source>
        <dbReference type="EMBL" id="CAB4187267.1"/>
    </source>
</evidence>
<protein>
    <submittedName>
        <fullName evidence="1">Uncharacterized protein</fullName>
    </submittedName>
</protein>
<name>A0A6J5PJH4_9CAUD</name>
<dbReference type="EMBL" id="LR797295">
    <property type="protein sequence ID" value="CAB4200643.1"/>
    <property type="molecule type" value="Genomic_DNA"/>
</dbReference>
<evidence type="ECO:0000313" key="3">
    <source>
        <dbReference type="EMBL" id="CAB4200643.1"/>
    </source>
</evidence>
<proteinExistence type="predicted"/>
<dbReference type="EMBL" id="LR796875">
    <property type="protein sequence ID" value="CAB4172020.1"/>
    <property type="molecule type" value="Genomic_DNA"/>
</dbReference>
<gene>
    <name evidence="2" type="ORF">UFOVP1156_9</name>
    <name evidence="3" type="ORF">UFOVP1346_53</name>
    <name evidence="1" type="ORF">UFOVP921_33</name>
</gene>
<reference evidence="1" key="1">
    <citation type="submission" date="2020-05" db="EMBL/GenBank/DDBJ databases">
        <authorList>
            <person name="Chiriac C."/>
            <person name="Salcher M."/>
            <person name="Ghai R."/>
            <person name="Kavagutti S V."/>
        </authorList>
    </citation>
    <scope>NUCLEOTIDE SEQUENCE</scope>
</reference>
<organism evidence="1">
    <name type="scientific">uncultured Caudovirales phage</name>
    <dbReference type="NCBI Taxonomy" id="2100421"/>
    <lineage>
        <taxon>Viruses</taxon>
        <taxon>Duplodnaviria</taxon>
        <taxon>Heunggongvirae</taxon>
        <taxon>Uroviricota</taxon>
        <taxon>Caudoviricetes</taxon>
        <taxon>Peduoviridae</taxon>
        <taxon>Maltschvirus</taxon>
        <taxon>Maltschvirus maltsch</taxon>
    </lineage>
</organism>
<evidence type="ECO:0000313" key="1">
    <source>
        <dbReference type="EMBL" id="CAB4172020.1"/>
    </source>
</evidence>
<dbReference type="EMBL" id="LR797103">
    <property type="protein sequence ID" value="CAB4187267.1"/>
    <property type="molecule type" value="Genomic_DNA"/>
</dbReference>
<sequence>MSKIGWEDDLNSADGLIEDAIGWLSNIVANDNTRDGEPPSGKEITRWVEEWLSEANKYLDNNKKKEV</sequence>
<accession>A0A6J5PJH4</accession>